<feature type="compositionally biased region" description="Basic and acidic residues" evidence="4">
    <location>
        <begin position="150"/>
        <end position="159"/>
    </location>
</feature>
<evidence type="ECO:0000313" key="6">
    <source>
        <dbReference type="EMBL" id="CAH2267913.1"/>
    </source>
</evidence>
<feature type="region of interest" description="Disordered" evidence="4">
    <location>
        <begin position="150"/>
        <end position="176"/>
    </location>
</feature>
<keyword evidence="2" id="KW-0863">Zinc-finger</keyword>
<evidence type="ECO:0000256" key="2">
    <source>
        <dbReference type="ARBA" id="ARBA00022771"/>
    </source>
</evidence>
<feature type="domain" description="FLYWCH-type" evidence="5">
    <location>
        <begin position="91"/>
        <end position="150"/>
    </location>
</feature>
<evidence type="ECO:0000256" key="4">
    <source>
        <dbReference type="SAM" id="MobiDB-lite"/>
    </source>
</evidence>
<keyword evidence="1" id="KW-0479">Metal-binding</keyword>
<dbReference type="Gene3D" id="2.20.25.240">
    <property type="match status" value="2"/>
</dbReference>
<organism evidence="6 7">
    <name type="scientific">Pararge aegeria aegeria</name>
    <dbReference type="NCBI Taxonomy" id="348720"/>
    <lineage>
        <taxon>Eukaryota</taxon>
        <taxon>Metazoa</taxon>
        <taxon>Ecdysozoa</taxon>
        <taxon>Arthropoda</taxon>
        <taxon>Hexapoda</taxon>
        <taxon>Insecta</taxon>
        <taxon>Pterygota</taxon>
        <taxon>Neoptera</taxon>
        <taxon>Endopterygota</taxon>
        <taxon>Lepidoptera</taxon>
        <taxon>Glossata</taxon>
        <taxon>Ditrysia</taxon>
        <taxon>Papilionoidea</taxon>
        <taxon>Nymphalidae</taxon>
        <taxon>Satyrinae</taxon>
        <taxon>Satyrini</taxon>
        <taxon>Parargina</taxon>
        <taxon>Pararge</taxon>
    </lineage>
</organism>
<dbReference type="EMBL" id="CAKXAJ010026408">
    <property type="protein sequence ID" value="CAH2267913.1"/>
    <property type="molecule type" value="Genomic_DNA"/>
</dbReference>
<accession>A0A8S4SMJ5</accession>
<evidence type="ECO:0000256" key="1">
    <source>
        <dbReference type="ARBA" id="ARBA00022723"/>
    </source>
</evidence>
<sequence>MSEREITLRNYNTAFCGTQAVVEYVISQKGKRMIKMNGYTYSSVKSVGAKTRWKCSTHQHRGCQGALHTIEDEVIFIKDTHTHPEVFRAEYVQSKRGKKLIKLNNYTYYSASRDGPKTRWRCSTHASCGCNACLYTFKDEIVGLKDFHNHPAPHKDPKNVPKFVQGFPKLDKSNFE</sequence>
<protein>
    <submittedName>
        <fullName evidence="6">Jg8376 protein</fullName>
    </submittedName>
</protein>
<gene>
    <name evidence="6" type="primary">jg8376</name>
    <name evidence="6" type="ORF">PAEG_LOCUS26394</name>
</gene>
<dbReference type="OrthoDB" id="167578at2759"/>
<reference evidence="6" key="1">
    <citation type="submission" date="2022-03" db="EMBL/GenBank/DDBJ databases">
        <authorList>
            <person name="Lindestad O."/>
        </authorList>
    </citation>
    <scope>NUCLEOTIDE SEQUENCE</scope>
</reference>
<dbReference type="InterPro" id="IPR007588">
    <property type="entry name" value="Znf_FLYWCH"/>
</dbReference>
<dbReference type="Pfam" id="PF04500">
    <property type="entry name" value="FLYWCH"/>
    <property type="match status" value="2"/>
</dbReference>
<dbReference type="GO" id="GO:0008270">
    <property type="term" value="F:zinc ion binding"/>
    <property type="evidence" value="ECO:0007669"/>
    <property type="project" value="UniProtKB-KW"/>
</dbReference>
<comment type="caution">
    <text evidence="6">The sequence shown here is derived from an EMBL/GenBank/DDBJ whole genome shotgun (WGS) entry which is preliminary data.</text>
</comment>
<evidence type="ECO:0000313" key="7">
    <source>
        <dbReference type="Proteomes" id="UP000838756"/>
    </source>
</evidence>
<feature type="domain" description="FLYWCH-type" evidence="5">
    <location>
        <begin position="24"/>
        <end position="83"/>
    </location>
</feature>
<evidence type="ECO:0000256" key="3">
    <source>
        <dbReference type="ARBA" id="ARBA00022833"/>
    </source>
</evidence>
<dbReference type="AlphaFoldDB" id="A0A8S4SMJ5"/>
<keyword evidence="3" id="KW-0862">Zinc</keyword>
<keyword evidence="7" id="KW-1185">Reference proteome</keyword>
<evidence type="ECO:0000259" key="5">
    <source>
        <dbReference type="Pfam" id="PF04500"/>
    </source>
</evidence>
<name>A0A8S4SMJ5_9NEOP</name>
<dbReference type="Proteomes" id="UP000838756">
    <property type="component" value="Unassembled WGS sequence"/>
</dbReference>
<proteinExistence type="predicted"/>